<organism evidence="2 3">
    <name type="scientific">Brachionus plicatilis</name>
    <name type="common">Marine rotifer</name>
    <name type="synonym">Brachionus muelleri</name>
    <dbReference type="NCBI Taxonomy" id="10195"/>
    <lineage>
        <taxon>Eukaryota</taxon>
        <taxon>Metazoa</taxon>
        <taxon>Spiralia</taxon>
        <taxon>Gnathifera</taxon>
        <taxon>Rotifera</taxon>
        <taxon>Eurotatoria</taxon>
        <taxon>Monogononta</taxon>
        <taxon>Pseudotrocha</taxon>
        <taxon>Ploima</taxon>
        <taxon>Brachionidae</taxon>
        <taxon>Brachionus</taxon>
    </lineage>
</organism>
<gene>
    <name evidence="2" type="ORF">BpHYR1_012364</name>
</gene>
<dbReference type="AlphaFoldDB" id="A0A3M7S1H0"/>
<accession>A0A3M7S1H0</accession>
<feature type="region of interest" description="Disordered" evidence="1">
    <location>
        <begin position="1"/>
        <end position="23"/>
    </location>
</feature>
<proteinExistence type="predicted"/>
<evidence type="ECO:0000313" key="2">
    <source>
        <dbReference type="EMBL" id="RNA29636.1"/>
    </source>
</evidence>
<reference evidence="2 3" key="1">
    <citation type="journal article" date="2018" name="Sci. Rep.">
        <title>Genomic signatures of local adaptation to the degree of environmental predictability in rotifers.</title>
        <authorList>
            <person name="Franch-Gras L."/>
            <person name="Hahn C."/>
            <person name="Garcia-Roger E.M."/>
            <person name="Carmona M.J."/>
            <person name="Serra M."/>
            <person name="Gomez A."/>
        </authorList>
    </citation>
    <scope>NUCLEOTIDE SEQUENCE [LARGE SCALE GENOMIC DNA]</scope>
    <source>
        <strain evidence="2">HYR1</strain>
    </source>
</reference>
<protein>
    <submittedName>
        <fullName evidence="2">Uncharacterized protein</fullName>
    </submittedName>
</protein>
<evidence type="ECO:0000313" key="3">
    <source>
        <dbReference type="Proteomes" id="UP000276133"/>
    </source>
</evidence>
<sequence length="62" mass="7073">MSNFNLNKSKDGEESSDQNSIRANSPKLCSYHCLNKTKSMQIRINNNINDLEFDDVSNKFSS</sequence>
<keyword evidence="3" id="KW-1185">Reference proteome</keyword>
<dbReference type="EMBL" id="REGN01002183">
    <property type="protein sequence ID" value="RNA29636.1"/>
    <property type="molecule type" value="Genomic_DNA"/>
</dbReference>
<comment type="caution">
    <text evidence="2">The sequence shown here is derived from an EMBL/GenBank/DDBJ whole genome shotgun (WGS) entry which is preliminary data.</text>
</comment>
<evidence type="ECO:0000256" key="1">
    <source>
        <dbReference type="SAM" id="MobiDB-lite"/>
    </source>
</evidence>
<dbReference type="Proteomes" id="UP000276133">
    <property type="component" value="Unassembled WGS sequence"/>
</dbReference>
<name>A0A3M7S1H0_BRAPC</name>